<dbReference type="AlphaFoldDB" id="A0A9P7TY40"/>
<reference evidence="3 4" key="1">
    <citation type="journal article" date="2020" name="bioRxiv">
        <title>Whole genome comparisons of ergot fungi reveals the divergence and evolution of species within the genus Claviceps are the result of varying mechanisms driving genome evolution and host range expansion.</title>
        <authorList>
            <person name="Wyka S.A."/>
            <person name="Mondo S.J."/>
            <person name="Liu M."/>
            <person name="Dettman J."/>
            <person name="Nalam V."/>
            <person name="Broders K.D."/>
        </authorList>
    </citation>
    <scope>NUCLEOTIDE SEQUENCE [LARGE SCALE GENOMIC DNA]</scope>
    <source>
        <strain evidence="3 4">Clav52</strain>
    </source>
</reference>
<dbReference type="Proteomes" id="UP000707071">
    <property type="component" value="Unassembled WGS sequence"/>
</dbReference>
<proteinExistence type="predicted"/>
<evidence type="ECO:0008006" key="5">
    <source>
        <dbReference type="Google" id="ProtNLM"/>
    </source>
</evidence>
<keyword evidence="2" id="KW-0732">Signal</keyword>
<keyword evidence="4" id="KW-1185">Reference proteome</keyword>
<gene>
    <name evidence="3" type="ORF">E4U09_003161</name>
</gene>
<evidence type="ECO:0000313" key="4">
    <source>
        <dbReference type="Proteomes" id="UP000707071"/>
    </source>
</evidence>
<accession>A0A9P7TY40</accession>
<feature type="signal peptide" evidence="2">
    <location>
        <begin position="1"/>
        <end position="15"/>
    </location>
</feature>
<evidence type="ECO:0000313" key="3">
    <source>
        <dbReference type="EMBL" id="KAG6293016.1"/>
    </source>
</evidence>
<comment type="caution">
    <text evidence="3">The sequence shown here is derived from an EMBL/GenBank/DDBJ whole genome shotgun (WGS) entry which is preliminary data.</text>
</comment>
<organism evidence="3 4">
    <name type="scientific">Claviceps aff. purpurea</name>
    <dbReference type="NCBI Taxonomy" id="1967640"/>
    <lineage>
        <taxon>Eukaryota</taxon>
        <taxon>Fungi</taxon>
        <taxon>Dikarya</taxon>
        <taxon>Ascomycota</taxon>
        <taxon>Pezizomycotina</taxon>
        <taxon>Sordariomycetes</taxon>
        <taxon>Hypocreomycetidae</taxon>
        <taxon>Hypocreales</taxon>
        <taxon>Clavicipitaceae</taxon>
        <taxon>Claviceps</taxon>
    </lineage>
</organism>
<sequence>MRLLTALTFASAALALATGPVQDPADQQTVQGDALLNPENAVLETPEITPRDETVSSSEVGKRNPGTEATVRMPTAPGPGAAPLTIAGITIIFVMGKRWIQRQGEEVLEHFVKHVLFRNGNRARMIVQATANGINFFNMRMAQNVQTFDEDPPAGADFFKLVVRPVDDEL</sequence>
<evidence type="ECO:0000256" key="2">
    <source>
        <dbReference type="SAM" id="SignalP"/>
    </source>
</evidence>
<feature type="region of interest" description="Disordered" evidence="1">
    <location>
        <begin position="49"/>
        <end position="77"/>
    </location>
</feature>
<feature type="chain" id="PRO_5040388545" description="RxLR effector candidate protein" evidence="2">
    <location>
        <begin position="16"/>
        <end position="170"/>
    </location>
</feature>
<dbReference type="EMBL" id="SRRH01000257">
    <property type="protein sequence ID" value="KAG6293016.1"/>
    <property type="molecule type" value="Genomic_DNA"/>
</dbReference>
<protein>
    <recommendedName>
        <fullName evidence="5">RxLR effector candidate protein</fullName>
    </recommendedName>
</protein>
<name>A0A9P7TY40_9HYPO</name>
<evidence type="ECO:0000256" key="1">
    <source>
        <dbReference type="SAM" id="MobiDB-lite"/>
    </source>
</evidence>